<keyword evidence="4" id="KW-0472">Membrane</keyword>
<feature type="domain" description="ABC transporter" evidence="7">
    <location>
        <begin position="7"/>
        <end position="238"/>
    </location>
</feature>
<dbReference type="AlphaFoldDB" id="A0A643FSC4"/>
<dbReference type="CDD" id="cd03293">
    <property type="entry name" value="ABC_NrtD_SsuB_transporters"/>
    <property type="match status" value="1"/>
</dbReference>
<evidence type="ECO:0000256" key="1">
    <source>
        <dbReference type="ARBA" id="ARBA00005417"/>
    </source>
</evidence>
<dbReference type="InterPro" id="IPR027417">
    <property type="entry name" value="P-loop_NTPase"/>
</dbReference>
<dbReference type="PANTHER" id="PTHR42788:SF13">
    <property type="entry name" value="ALIPHATIC SULFONATES IMPORT ATP-BINDING PROTEIN SSUB"/>
    <property type="match status" value="1"/>
</dbReference>
<dbReference type="Proteomes" id="UP000397656">
    <property type="component" value="Chromosome 2"/>
</dbReference>
<dbReference type="PROSITE" id="PS00211">
    <property type="entry name" value="ABC_TRANSPORTER_1"/>
    <property type="match status" value="1"/>
</dbReference>
<name>A0A643FSC4_9BURK</name>
<dbReference type="PROSITE" id="PS50893">
    <property type="entry name" value="ABC_TRANSPORTER_2"/>
    <property type="match status" value="1"/>
</dbReference>
<evidence type="ECO:0000256" key="6">
    <source>
        <dbReference type="ARBA" id="ARBA00022840"/>
    </source>
</evidence>
<evidence type="ECO:0000313" key="8">
    <source>
        <dbReference type="EMBL" id="QOT80825.1"/>
    </source>
</evidence>
<keyword evidence="4" id="KW-0997">Cell inner membrane</keyword>
<sequence length="280" mass="31157">MARAGTLDIAHLRKQYEVKGEPLPVLEDITLSIAPGEFVSIVGASGCGKSTLLRLVVGLEEDYKGEILLDGKRVVGTSLDRGIVFQEHRLFPWLTVEQNIRTALLNANLTETEKRRTVREHIALVGLAGFETAFPHQLSGGMSQRVAIARALVTRPEILLLDEPFGALDALTRAYLQQELHRIWQAEGITMILVTHDVEEAIYLGDRVVVMEPRPGRIRRILPVPLAHPRDRAALGFARVKDDVLQEFTGRLADLAEAPIKREPDPDTTDRLPPHIQFAI</sequence>
<evidence type="ECO:0000256" key="4">
    <source>
        <dbReference type="ARBA" id="ARBA00022519"/>
    </source>
</evidence>
<dbReference type="SUPFAM" id="SSF52540">
    <property type="entry name" value="P-loop containing nucleoside triphosphate hydrolases"/>
    <property type="match status" value="1"/>
</dbReference>
<accession>A0A643FSC4</accession>
<reference evidence="8 9" key="1">
    <citation type="submission" date="2020-10" db="EMBL/GenBank/DDBJ databases">
        <title>Complete genome sequence of Cupriavidus basilensis CCUG 49340T.</title>
        <authorList>
            <person name="Salva-Serra F."/>
            <person name="Donoso R.A."/>
            <person name="Cho K.H."/>
            <person name="Yoo J.A."/>
            <person name="Lee K."/>
            <person name="Yoon S.-H."/>
            <person name="Perez-Pantoja D."/>
            <person name="Moore E.R.B."/>
        </authorList>
    </citation>
    <scope>NUCLEOTIDE SEQUENCE [LARGE SCALE GENOMIC DNA]</scope>
    <source>
        <strain evidence="9">CCUG 49340</strain>
    </source>
</reference>
<dbReference type="RefSeq" id="WP_150987194.1">
    <property type="nucleotide sequence ID" value="NZ_CP062804.1"/>
</dbReference>
<gene>
    <name evidence="8" type="ORF">F7R26_025785</name>
</gene>
<dbReference type="SMART" id="SM00382">
    <property type="entry name" value="AAA"/>
    <property type="match status" value="1"/>
</dbReference>
<keyword evidence="6 8" id="KW-0067">ATP-binding</keyword>
<keyword evidence="3" id="KW-1003">Cell membrane</keyword>
<evidence type="ECO:0000259" key="7">
    <source>
        <dbReference type="PROSITE" id="PS50893"/>
    </source>
</evidence>
<evidence type="ECO:0000256" key="5">
    <source>
        <dbReference type="ARBA" id="ARBA00022741"/>
    </source>
</evidence>
<proteinExistence type="inferred from homology"/>
<organism evidence="8 9">
    <name type="scientific">Cupriavidus basilensis</name>
    <dbReference type="NCBI Taxonomy" id="68895"/>
    <lineage>
        <taxon>Bacteria</taxon>
        <taxon>Pseudomonadati</taxon>
        <taxon>Pseudomonadota</taxon>
        <taxon>Betaproteobacteria</taxon>
        <taxon>Burkholderiales</taxon>
        <taxon>Burkholderiaceae</taxon>
        <taxon>Cupriavidus</taxon>
    </lineage>
</organism>
<dbReference type="GO" id="GO:0005524">
    <property type="term" value="F:ATP binding"/>
    <property type="evidence" value="ECO:0007669"/>
    <property type="project" value="UniProtKB-KW"/>
</dbReference>
<evidence type="ECO:0000256" key="3">
    <source>
        <dbReference type="ARBA" id="ARBA00022475"/>
    </source>
</evidence>
<comment type="similarity">
    <text evidence="1">Belongs to the ABC transporter superfamily.</text>
</comment>
<protein>
    <submittedName>
        <fullName evidence="8">ABC transporter ATP-binding protein</fullName>
    </submittedName>
</protein>
<dbReference type="InterPro" id="IPR003593">
    <property type="entry name" value="AAA+_ATPase"/>
</dbReference>
<dbReference type="EMBL" id="CP062804">
    <property type="protein sequence ID" value="QOT80825.1"/>
    <property type="molecule type" value="Genomic_DNA"/>
</dbReference>
<keyword evidence="2" id="KW-0813">Transport</keyword>
<dbReference type="InterPro" id="IPR003439">
    <property type="entry name" value="ABC_transporter-like_ATP-bd"/>
</dbReference>
<dbReference type="Pfam" id="PF00005">
    <property type="entry name" value="ABC_tran"/>
    <property type="match status" value="1"/>
</dbReference>
<keyword evidence="5" id="KW-0547">Nucleotide-binding</keyword>
<dbReference type="PANTHER" id="PTHR42788">
    <property type="entry name" value="TAURINE IMPORT ATP-BINDING PROTEIN-RELATED"/>
    <property type="match status" value="1"/>
</dbReference>
<evidence type="ECO:0000313" key="9">
    <source>
        <dbReference type="Proteomes" id="UP000397656"/>
    </source>
</evidence>
<dbReference type="Gene3D" id="3.40.50.300">
    <property type="entry name" value="P-loop containing nucleotide triphosphate hydrolases"/>
    <property type="match status" value="1"/>
</dbReference>
<dbReference type="GeneID" id="98404357"/>
<dbReference type="InterPro" id="IPR050166">
    <property type="entry name" value="ABC_transporter_ATP-bind"/>
</dbReference>
<evidence type="ECO:0000256" key="2">
    <source>
        <dbReference type="ARBA" id="ARBA00022448"/>
    </source>
</evidence>
<dbReference type="InterPro" id="IPR017871">
    <property type="entry name" value="ABC_transporter-like_CS"/>
</dbReference>
<dbReference type="GO" id="GO:0016887">
    <property type="term" value="F:ATP hydrolysis activity"/>
    <property type="evidence" value="ECO:0007669"/>
    <property type="project" value="InterPro"/>
</dbReference>